<dbReference type="EMBL" id="JAZGUE010000006">
    <property type="protein sequence ID" value="KAL2265237.1"/>
    <property type="molecule type" value="Genomic_DNA"/>
</dbReference>
<dbReference type="GeneID" id="98127681"/>
<keyword evidence="3" id="KW-1185">Reference proteome</keyword>
<comment type="caution">
    <text evidence="2">The sequence shown here is derived from an EMBL/GenBank/DDBJ whole genome shotgun (WGS) entry which is preliminary data.</text>
</comment>
<organism evidence="2 3">
    <name type="scientific">Remersonia thermophila</name>
    <dbReference type="NCBI Taxonomy" id="72144"/>
    <lineage>
        <taxon>Eukaryota</taxon>
        <taxon>Fungi</taxon>
        <taxon>Dikarya</taxon>
        <taxon>Ascomycota</taxon>
        <taxon>Pezizomycotina</taxon>
        <taxon>Sordariomycetes</taxon>
        <taxon>Sordariomycetidae</taxon>
        <taxon>Sordariales</taxon>
        <taxon>Sordariales incertae sedis</taxon>
        <taxon>Remersonia</taxon>
    </lineage>
</organism>
<name>A0ABR4D4D4_9PEZI</name>
<feature type="chain" id="PRO_5046656267" evidence="1">
    <location>
        <begin position="20"/>
        <end position="132"/>
    </location>
</feature>
<proteinExistence type="predicted"/>
<dbReference type="RefSeq" id="XP_070863964.1">
    <property type="nucleotide sequence ID" value="XM_071013037.1"/>
</dbReference>
<protein>
    <submittedName>
        <fullName evidence="2">Uncharacterized protein</fullName>
    </submittedName>
</protein>
<dbReference type="Proteomes" id="UP001600064">
    <property type="component" value="Unassembled WGS sequence"/>
</dbReference>
<keyword evidence="1" id="KW-0732">Signal</keyword>
<evidence type="ECO:0000313" key="2">
    <source>
        <dbReference type="EMBL" id="KAL2265237.1"/>
    </source>
</evidence>
<feature type="signal peptide" evidence="1">
    <location>
        <begin position="1"/>
        <end position="19"/>
    </location>
</feature>
<sequence>MIPFKALLLAALAASTTLANPVPPAEDPKIDACATVRCPGTSCVVVNNRPRCLLPGEQECGPAICPRGRVCCNKSCGICTKPNQACTQQACNPCGNKVCPVGRVCCNESCGICTEPGDACILKLCKKPRLFQ</sequence>
<gene>
    <name evidence="2" type="ORF">VTJ83DRAFT_6337</name>
</gene>
<evidence type="ECO:0000256" key="1">
    <source>
        <dbReference type="SAM" id="SignalP"/>
    </source>
</evidence>
<evidence type="ECO:0000313" key="3">
    <source>
        <dbReference type="Proteomes" id="UP001600064"/>
    </source>
</evidence>
<reference evidence="2 3" key="1">
    <citation type="journal article" date="2024" name="Commun. Biol.">
        <title>Comparative genomic analysis of thermophilic fungi reveals convergent evolutionary adaptations and gene losses.</title>
        <authorList>
            <person name="Steindorff A.S."/>
            <person name="Aguilar-Pontes M.V."/>
            <person name="Robinson A.J."/>
            <person name="Andreopoulos B."/>
            <person name="LaButti K."/>
            <person name="Kuo A."/>
            <person name="Mondo S."/>
            <person name="Riley R."/>
            <person name="Otillar R."/>
            <person name="Haridas S."/>
            <person name="Lipzen A."/>
            <person name="Grimwood J."/>
            <person name="Schmutz J."/>
            <person name="Clum A."/>
            <person name="Reid I.D."/>
            <person name="Moisan M.C."/>
            <person name="Butler G."/>
            <person name="Nguyen T.T.M."/>
            <person name="Dewar K."/>
            <person name="Conant G."/>
            <person name="Drula E."/>
            <person name="Henrissat B."/>
            <person name="Hansel C."/>
            <person name="Singer S."/>
            <person name="Hutchinson M.I."/>
            <person name="de Vries R.P."/>
            <person name="Natvig D.O."/>
            <person name="Powell A.J."/>
            <person name="Tsang A."/>
            <person name="Grigoriev I.V."/>
        </authorList>
    </citation>
    <scope>NUCLEOTIDE SEQUENCE [LARGE SCALE GENOMIC DNA]</scope>
    <source>
        <strain evidence="2 3">ATCC 22073</strain>
    </source>
</reference>
<accession>A0ABR4D4D4</accession>